<dbReference type="AlphaFoldDB" id="A0A4S4KNM7"/>
<dbReference type="Proteomes" id="UP000308199">
    <property type="component" value="Unassembled WGS sequence"/>
</dbReference>
<feature type="compositionally biased region" description="Basic and acidic residues" evidence="1">
    <location>
        <begin position="1"/>
        <end position="21"/>
    </location>
</feature>
<dbReference type="PANTHER" id="PTHR36452">
    <property type="entry name" value="CHROMOSOME 12, WHOLE GENOME SHOTGUN SEQUENCE"/>
    <property type="match status" value="1"/>
</dbReference>
<dbReference type="InterPro" id="IPR012808">
    <property type="entry name" value="CHP02453"/>
</dbReference>
<evidence type="ECO:0000256" key="1">
    <source>
        <dbReference type="SAM" id="MobiDB-lite"/>
    </source>
</evidence>
<feature type="compositionally biased region" description="Acidic residues" evidence="1">
    <location>
        <begin position="63"/>
        <end position="95"/>
    </location>
</feature>
<reference evidence="2 3" key="1">
    <citation type="submission" date="2019-02" db="EMBL/GenBank/DDBJ databases">
        <title>Genome sequencing of the rare red list fungi Phellinidium pouzarii.</title>
        <authorList>
            <person name="Buettner E."/>
            <person name="Kellner H."/>
        </authorList>
    </citation>
    <scope>NUCLEOTIDE SEQUENCE [LARGE SCALE GENOMIC DNA]</scope>
    <source>
        <strain evidence="2 3">DSM 108285</strain>
    </source>
</reference>
<dbReference type="OrthoDB" id="2537769at2759"/>
<accession>A0A4S4KNM7</accession>
<proteinExistence type="predicted"/>
<gene>
    <name evidence="2" type="ORF">EW145_g7168</name>
</gene>
<feature type="region of interest" description="Disordered" evidence="1">
    <location>
        <begin position="1"/>
        <end position="130"/>
    </location>
</feature>
<dbReference type="EMBL" id="SGPK01000662">
    <property type="protein sequence ID" value="THG99913.1"/>
    <property type="molecule type" value="Genomic_DNA"/>
</dbReference>
<evidence type="ECO:0000313" key="3">
    <source>
        <dbReference type="Proteomes" id="UP000308199"/>
    </source>
</evidence>
<organism evidence="2 3">
    <name type="scientific">Phellinidium pouzarii</name>
    <dbReference type="NCBI Taxonomy" id="167371"/>
    <lineage>
        <taxon>Eukaryota</taxon>
        <taxon>Fungi</taxon>
        <taxon>Dikarya</taxon>
        <taxon>Basidiomycota</taxon>
        <taxon>Agaricomycotina</taxon>
        <taxon>Agaricomycetes</taxon>
        <taxon>Hymenochaetales</taxon>
        <taxon>Hymenochaetaceae</taxon>
        <taxon>Phellinidium</taxon>
    </lineage>
</organism>
<dbReference type="PANTHER" id="PTHR36452:SF1">
    <property type="entry name" value="DUF2461 DOMAIN-CONTAINING PROTEIN"/>
    <property type="match status" value="1"/>
</dbReference>
<feature type="non-terminal residue" evidence="2">
    <location>
        <position position="258"/>
    </location>
</feature>
<dbReference type="Pfam" id="PF09365">
    <property type="entry name" value="DUF2461"/>
    <property type="match status" value="1"/>
</dbReference>
<feature type="compositionally biased region" description="Basic residues" evidence="1">
    <location>
        <begin position="101"/>
        <end position="121"/>
    </location>
</feature>
<protein>
    <submittedName>
        <fullName evidence="2">Uncharacterized protein</fullName>
    </submittedName>
</protein>
<name>A0A4S4KNM7_9AGAM</name>
<evidence type="ECO:0000313" key="2">
    <source>
        <dbReference type="EMBL" id="THG99913.1"/>
    </source>
</evidence>
<comment type="caution">
    <text evidence="2">The sequence shown here is derived from an EMBL/GenBank/DDBJ whole genome shotgun (WGS) entry which is preliminary data.</text>
</comment>
<keyword evidence="3" id="KW-1185">Reference proteome</keyword>
<sequence length="258" mass="29181">MALGTKAEKKRNIENNSEREQPQAQGARRVSEKASLQKGGRRKQLEANAPIKSDANDSLSDAYENEAVEGEDDDDDDDDDDVVVLDSDELDDSDFEAAAKGGRKRKRVNKKSSLIRKKKKNVSSDDEEEVELADGQEIVGTVVEAPKTGRVPPGQISRNTLNFLKQLQDPKYNDRIWFKLNEPVFRQAEKEWKDFIDEITPLLQEADPQIPILPPNDVTHRIYRDVRFSNDKTPYKTNFSASFSRSGRKGIFAGYHVS</sequence>